<dbReference type="InterPro" id="IPR009700">
    <property type="entry name" value="DUF1283"/>
</dbReference>
<comment type="similarity">
    <text evidence="2">Belongs to the UPF0482 family.</text>
</comment>
<evidence type="ECO:0000313" key="4">
    <source>
        <dbReference type="EMBL" id="REF28183.1"/>
    </source>
</evidence>
<feature type="signal peptide" evidence="2">
    <location>
        <begin position="1"/>
        <end position="29"/>
    </location>
</feature>
<name>A0A3D9UIF6_9GAMM</name>
<dbReference type="Pfam" id="PF06932">
    <property type="entry name" value="DUF1283"/>
    <property type="match status" value="1"/>
</dbReference>
<reference evidence="4 5" key="1">
    <citation type="submission" date="2018-08" db="EMBL/GenBank/DDBJ databases">
        <title>Genomic Encyclopedia of Archaeal and Bacterial Type Strains, Phase II (KMG-II): from individual species to whole genera.</title>
        <authorList>
            <person name="Goeker M."/>
        </authorList>
    </citation>
    <scope>NUCLEOTIDE SEQUENCE [LARGE SCALE GENOMIC DNA]</scope>
    <source>
        <strain evidence="4 5">DSM 17905</strain>
    </source>
</reference>
<accession>A0A3D9UIF6</accession>
<feature type="chain" id="PRO_5017842099" description="UPF0482 protein BDD26_3055" evidence="2">
    <location>
        <begin position="30"/>
        <end position="120"/>
    </location>
</feature>
<evidence type="ECO:0000256" key="3">
    <source>
        <dbReference type="SAM" id="MobiDB-lite"/>
    </source>
</evidence>
<keyword evidence="1 2" id="KW-0732">Signal</keyword>
<keyword evidence="5" id="KW-1185">Reference proteome</keyword>
<proteinExistence type="inferred from homology"/>
<feature type="compositionally biased region" description="Basic and acidic residues" evidence="3">
    <location>
        <begin position="48"/>
        <end position="65"/>
    </location>
</feature>
<evidence type="ECO:0000256" key="2">
    <source>
        <dbReference type="HAMAP-Rule" id="MF_01581"/>
    </source>
</evidence>
<dbReference type="HAMAP" id="MF_01581">
    <property type="entry name" value="UPF0482"/>
    <property type="match status" value="1"/>
</dbReference>
<comment type="caution">
    <text evidence="4">The sequence shown here is derived from an EMBL/GenBank/DDBJ whole genome shotgun (WGS) entry which is preliminary data.</text>
</comment>
<gene>
    <name evidence="4" type="ORF">BDD26_3055</name>
</gene>
<dbReference type="EMBL" id="QTUB01000001">
    <property type="protein sequence ID" value="REF28183.1"/>
    <property type="molecule type" value="Genomic_DNA"/>
</dbReference>
<sequence length="120" mass="13842" precursor="true">MNIHRSLIAKIIPVISLLLPLFWQTPAFSNPCTSSNCITINGGGENSMTKEDARQSKEEWNDQRSLRNKVNKRREKDFDKHEIDVDNRDACLKNSNLNAYWEPNTKRCLDINTGRPIDPE</sequence>
<evidence type="ECO:0000313" key="5">
    <source>
        <dbReference type="Proteomes" id="UP000256294"/>
    </source>
</evidence>
<dbReference type="AlphaFoldDB" id="A0A3D9UIF6"/>
<dbReference type="Proteomes" id="UP000256294">
    <property type="component" value="Unassembled WGS sequence"/>
</dbReference>
<dbReference type="NCBIfam" id="NF010180">
    <property type="entry name" value="PRK13659.1"/>
    <property type="match status" value="1"/>
</dbReference>
<evidence type="ECO:0000256" key="1">
    <source>
        <dbReference type="ARBA" id="ARBA00022729"/>
    </source>
</evidence>
<protein>
    <recommendedName>
        <fullName evidence="2">UPF0482 protein BDD26_3055</fullName>
    </recommendedName>
</protein>
<dbReference type="RefSeq" id="WP_115826971.1">
    <property type="nucleotide sequence ID" value="NZ_QTUB01000001.1"/>
</dbReference>
<organism evidence="4 5">
    <name type="scientific">Xenorhabdus cabanillasii</name>
    <dbReference type="NCBI Taxonomy" id="351673"/>
    <lineage>
        <taxon>Bacteria</taxon>
        <taxon>Pseudomonadati</taxon>
        <taxon>Pseudomonadota</taxon>
        <taxon>Gammaproteobacteria</taxon>
        <taxon>Enterobacterales</taxon>
        <taxon>Morganellaceae</taxon>
        <taxon>Xenorhabdus</taxon>
    </lineage>
</organism>
<feature type="region of interest" description="Disordered" evidence="3">
    <location>
        <begin position="43"/>
        <end position="79"/>
    </location>
</feature>